<gene>
    <name evidence="1" type="ORF">MYF79_24285</name>
</gene>
<organism evidence="1 2">
    <name type="scientific">Chitinophaga filiformis</name>
    <name type="common">Myxococcus filiformis</name>
    <name type="synonym">Flexibacter filiformis</name>
    <dbReference type="NCBI Taxonomy" id="104663"/>
    <lineage>
        <taxon>Bacteria</taxon>
        <taxon>Pseudomonadati</taxon>
        <taxon>Bacteroidota</taxon>
        <taxon>Chitinophagia</taxon>
        <taxon>Chitinophagales</taxon>
        <taxon>Chitinophagaceae</taxon>
        <taxon>Chitinophaga</taxon>
    </lineage>
</organism>
<proteinExistence type="predicted"/>
<keyword evidence="2" id="KW-1185">Reference proteome</keyword>
<dbReference type="Proteomes" id="UP000830198">
    <property type="component" value="Chromosome"/>
</dbReference>
<dbReference type="RefSeq" id="WP_247810416.1">
    <property type="nucleotide sequence ID" value="NZ_CP095855.1"/>
</dbReference>
<evidence type="ECO:0000313" key="2">
    <source>
        <dbReference type="Proteomes" id="UP000830198"/>
    </source>
</evidence>
<accession>A0ABY4HWA9</accession>
<sequence>MKIAAHPSMGFRRINEVPRSCLDFVKPFSKPTCYTCPVLDIVEQERVYHGFMVRSIIYNARESVTFSGKIRRERFEFQSMMYGAMYVVVPSVATFNLDNFHYTLIQMDRREYSYTLQPGQHHFLSVNIAKTILEENALLDDVVGHWLTRFNPGASHLYGAHFKMEPFKILLAELLNINVNNRLRELLFGCQLNELLLKIIEDQGRY</sequence>
<reference evidence="1 2" key="1">
    <citation type="submission" date="2022-04" db="EMBL/GenBank/DDBJ databases">
        <title>The arsenic-methylating capacity of Chitinophaga filiformis YT5 during chitin decomposition.</title>
        <authorList>
            <person name="Chen G."/>
            <person name="Liang Y."/>
        </authorList>
    </citation>
    <scope>NUCLEOTIDE SEQUENCE [LARGE SCALE GENOMIC DNA]</scope>
    <source>
        <strain evidence="1 2">YT5</strain>
    </source>
</reference>
<name>A0ABY4HWA9_CHIFI</name>
<evidence type="ECO:0008006" key="3">
    <source>
        <dbReference type="Google" id="ProtNLM"/>
    </source>
</evidence>
<evidence type="ECO:0000313" key="1">
    <source>
        <dbReference type="EMBL" id="UPK68075.1"/>
    </source>
</evidence>
<dbReference type="EMBL" id="CP095855">
    <property type="protein sequence ID" value="UPK68075.1"/>
    <property type="molecule type" value="Genomic_DNA"/>
</dbReference>
<protein>
    <recommendedName>
        <fullName evidence="3">CRP/FNR family transcriptional regulator, anaerobic regulatory protein</fullName>
    </recommendedName>
</protein>